<proteinExistence type="inferred from homology"/>
<keyword evidence="1" id="KW-0521">NADP</keyword>
<dbReference type="PANTHER" id="PTHR43364">
    <property type="entry name" value="NADH-SPECIFIC METHYLGLYOXAL REDUCTASE-RELATED"/>
    <property type="match status" value="1"/>
</dbReference>
<evidence type="ECO:0000256" key="3">
    <source>
        <dbReference type="ARBA" id="ARBA00038157"/>
    </source>
</evidence>
<dbReference type="InterPro" id="IPR020471">
    <property type="entry name" value="AKR"/>
</dbReference>
<name>A0AA37WDX5_9BACT</name>
<dbReference type="EMBL" id="BSOH01000001">
    <property type="protein sequence ID" value="GLR15585.1"/>
    <property type="molecule type" value="Genomic_DNA"/>
</dbReference>
<evidence type="ECO:0000256" key="4">
    <source>
        <dbReference type="ARBA" id="ARBA00070119"/>
    </source>
</evidence>
<dbReference type="InterPro" id="IPR050523">
    <property type="entry name" value="AKR_Detox_Biosynth"/>
</dbReference>
<evidence type="ECO:0000313" key="7">
    <source>
        <dbReference type="Proteomes" id="UP001156666"/>
    </source>
</evidence>
<dbReference type="AlphaFoldDB" id="A0AA37WDX5"/>
<dbReference type="Gene3D" id="3.20.20.100">
    <property type="entry name" value="NADP-dependent oxidoreductase domain"/>
    <property type="match status" value="1"/>
</dbReference>
<dbReference type="GO" id="GO:0016491">
    <property type="term" value="F:oxidoreductase activity"/>
    <property type="evidence" value="ECO:0007669"/>
    <property type="project" value="UniProtKB-KW"/>
</dbReference>
<dbReference type="SUPFAM" id="SSF51430">
    <property type="entry name" value="NAD(P)-linked oxidoreductase"/>
    <property type="match status" value="1"/>
</dbReference>
<evidence type="ECO:0000259" key="5">
    <source>
        <dbReference type="Pfam" id="PF00248"/>
    </source>
</evidence>
<comment type="caution">
    <text evidence="6">The sequence shown here is derived from an EMBL/GenBank/DDBJ whole genome shotgun (WGS) entry which is preliminary data.</text>
</comment>
<dbReference type="Pfam" id="PF00248">
    <property type="entry name" value="Aldo_ket_red"/>
    <property type="match status" value="1"/>
</dbReference>
<comment type="similarity">
    <text evidence="3">Belongs to the aldo/keto reductase family. Aldo/keto reductase 2 subfamily.</text>
</comment>
<dbReference type="PANTHER" id="PTHR43364:SF4">
    <property type="entry name" value="NAD(P)-LINKED OXIDOREDUCTASE SUPERFAMILY PROTEIN"/>
    <property type="match status" value="1"/>
</dbReference>
<evidence type="ECO:0000313" key="6">
    <source>
        <dbReference type="EMBL" id="GLR15585.1"/>
    </source>
</evidence>
<reference evidence="6" key="1">
    <citation type="journal article" date="2014" name="Int. J. Syst. Evol. Microbiol.">
        <title>Complete genome sequence of Corynebacterium casei LMG S-19264T (=DSM 44701T), isolated from a smear-ripened cheese.</title>
        <authorList>
            <consortium name="US DOE Joint Genome Institute (JGI-PGF)"/>
            <person name="Walter F."/>
            <person name="Albersmeier A."/>
            <person name="Kalinowski J."/>
            <person name="Ruckert C."/>
        </authorList>
    </citation>
    <scope>NUCLEOTIDE SEQUENCE</scope>
    <source>
        <strain evidence="6">NBRC 108769</strain>
    </source>
</reference>
<dbReference type="InterPro" id="IPR036812">
    <property type="entry name" value="NAD(P)_OxRdtase_dom_sf"/>
</dbReference>
<dbReference type="CDD" id="cd19094">
    <property type="entry name" value="AKR_Tas-like"/>
    <property type="match status" value="1"/>
</dbReference>
<dbReference type="Proteomes" id="UP001156666">
    <property type="component" value="Unassembled WGS sequence"/>
</dbReference>
<dbReference type="PRINTS" id="PR00069">
    <property type="entry name" value="ALDKETRDTASE"/>
</dbReference>
<reference evidence="6" key="2">
    <citation type="submission" date="2023-01" db="EMBL/GenBank/DDBJ databases">
        <title>Draft genome sequence of Portibacter lacus strain NBRC 108769.</title>
        <authorList>
            <person name="Sun Q."/>
            <person name="Mori K."/>
        </authorList>
    </citation>
    <scope>NUCLEOTIDE SEQUENCE</scope>
    <source>
        <strain evidence="6">NBRC 108769</strain>
    </source>
</reference>
<keyword evidence="7" id="KW-1185">Reference proteome</keyword>
<feature type="domain" description="NADP-dependent oxidoreductase" evidence="5">
    <location>
        <begin position="15"/>
        <end position="338"/>
    </location>
</feature>
<evidence type="ECO:0000256" key="1">
    <source>
        <dbReference type="ARBA" id="ARBA00022857"/>
    </source>
</evidence>
<gene>
    <name evidence="6" type="primary">tas</name>
    <name evidence="6" type="ORF">GCM10007940_02000</name>
</gene>
<organism evidence="6 7">
    <name type="scientific">Portibacter lacus</name>
    <dbReference type="NCBI Taxonomy" id="1099794"/>
    <lineage>
        <taxon>Bacteria</taxon>
        <taxon>Pseudomonadati</taxon>
        <taxon>Bacteroidota</taxon>
        <taxon>Saprospiria</taxon>
        <taxon>Saprospirales</taxon>
        <taxon>Haliscomenobacteraceae</taxon>
        <taxon>Portibacter</taxon>
    </lineage>
</organism>
<keyword evidence="2" id="KW-0560">Oxidoreductase</keyword>
<sequence>MKYSKLGNSDIKVSKICLGTMTFGRQNTEAEGHAQLDYALDHEVNFIDTAELYAVPSEQPYQGKTEEIIGTWLKKSGRRKDIILGTKITGPSKPLSFIRPKLNFSKEQIHLALDKSMKRLQTDYVDLYQLHWPERKTNFFGKRGYVHHENDEWQDNFGEILNTMDDLVKEGRIRHWGISNETPWGMMHHLEKSAVTGKSRIVSIQNPYSLLNRLFEVGLAEMAIREKVGLLAYSPMAFGLLSGKYHNGNDRPEDRINKFEAMSRYSNDRAHEATRRYMKIAEEAGISVAQLALAFVNQQAFVTANIIGATNMEQLKENIDSIHVTLSDETLAKINEVHEEIPNPAP</sequence>
<accession>A0AA37WDX5</accession>
<evidence type="ECO:0000256" key="2">
    <source>
        <dbReference type="ARBA" id="ARBA00023002"/>
    </source>
</evidence>
<protein>
    <recommendedName>
        <fullName evidence="4">Protein tas</fullName>
    </recommendedName>
</protein>
<dbReference type="FunFam" id="3.20.20.100:FF:000005">
    <property type="entry name" value="NADP(H)-dependent aldo-keto reductase"/>
    <property type="match status" value="1"/>
</dbReference>
<dbReference type="InterPro" id="IPR023210">
    <property type="entry name" value="NADP_OxRdtase_dom"/>
</dbReference>
<dbReference type="RefSeq" id="WP_235292479.1">
    <property type="nucleotide sequence ID" value="NZ_BSOH01000001.1"/>
</dbReference>